<evidence type="ECO:0000259" key="3">
    <source>
        <dbReference type="Pfam" id="PF16537"/>
    </source>
</evidence>
<proteinExistence type="predicted"/>
<keyword evidence="2" id="KW-0812">Transmembrane</keyword>
<feature type="compositionally biased region" description="Low complexity" evidence="1">
    <location>
        <begin position="106"/>
        <end position="115"/>
    </location>
</feature>
<evidence type="ECO:0000256" key="2">
    <source>
        <dbReference type="SAM" id="Phobius"/>
    </source>
</evidence>
<evidence type="ECO:0000313" key="5">
    <source>
        <dbReference type="Proteomes" id="UP000460751"/>
    </source>
</evidence>
<dbReference type="AlphaFoldDB" id="A0A9X4Y7W7"/>
<name>A0A9X4Y7W7_9GAMM</name>
<keyword evidence="2" id="KW-1133">Transmembrane helix</keyword>
<feature type="compositionally biased region" description="Polar residues" evidence="1">
    <location>
        <begin position="89"/>
        <end position="103"/>
    </location>
</feature>
<organism evidence="4 5">
    <name type="scientific">Vreelandella halophila</name>
    <dbReference type="NCBI Taxonomy" id="86177"/>
    <lineage>
        <taxon>Bacteria</taxon>
        <taxon>Pseudomonadati</taxon>
        <taxon>Pseudomonadota</taxon>
        <taxon>Gammaproteobacteria</taxon>
        <taxon>Oceanospirillales</taxon>
        <taxon>Halomonadaceae</taxon>
        <taxon>Vreelandella</taxon>
    </lineage>
</organism>
<dbReference type="Proteomes" id="UP000460751">
    <property type="component" value="Unassembled WGS sequence"/>
</dbReference>
<gene>
    <name evidence="4" type="ORF">GLW01_00125</name>
</gene>
<dbReference type="RefSeq" id="WP_160897687.1">
    <property type="nucleotide sequence ID" value="NZ_WMEX01000001.1"/>
</dbReference>
<keyword evidence="2" id="KW-0472">Membrane</keyword>
<protein>
    <recommendedName>
        <fullName evidence="3">Type II secretion system protein GspB C-terminal domain-containing protein</fullName>
    </recommendedName>
</protein>
<reference evidence="4 5" key="1">
    <citation type="submission" date="2019-11" db="EMBL/GenBank/DDBJ databases">
        <title>Genome sequences of 17 halophilic strains isolated from different environments.</title>
        <authorList>
            <person name="Furrow R.E."/>
        </authorList>
    </citation>
    <scope>NUCLEOTIDE SEQUENCE [LARGE SCALE GENOMIC DNA]</scope>
    <source>
        <strain evidence="4 5">22507_15_FS</strain>
    </source>
</reference>
<evidence type="ECO:0000256" key="1">
    <source>
        <dbReference type="SAM" id="MobiDB-lite"/>
    </source>
</evidence>
<dbReference type="Pfam" id="PF16537">
    <property type="entry name" value="T2SSB"/>
    <property type="match status" value="1"/>
</dbReference>
<feature type="domain" description="Type II secretion system protein GspB C-terminal" evidence="3">
    <location>
        <begin position="143"/>
        <end position="200"/>
    </location>
</feature>
<dbReference type="EMBL" id="WMEX01000001">
    <property type="protein sequence ID" value="MYL25189.1"/>
    <property type="molecule type" value="Genomic_DNA"/>
</dbReference>
<keyword evidence="5" id="KW-1185">Reference proteome</keyword>
<accession>A0A9X4Y7W7</accession>
<dbReference type="InterPro" id="IPR032389">
    <property type="entry name" value="GspB_C"/>
</dbReference>
<feature type="transmembrane region" description="Helical" evidence="2">
    <location>
        <begin position="39"/>
        <end position="60"/>
    </location>
</feature>
<dbReference type="GO" id="GO:0015627">
    <property type="term" value="C:type II protein secretion system complex"/>
    <property type="evidence" value="ECO:0007669"/>
    <property type="project" value="InterPro"/>
</dbReference>
<evidence type="ECO:0000313" key="4">
    <source>
        <dbReference type="EMBL" id="MYL25189.1"/>
    </source>
</evidence>
<feature type="region of interest" description="Disordered" evidence="1">
    <location>
        <begin position="73"/>
        <end position="138"/>
    </location>
</feature>
<comment type="caution">
    <text evidence="4">The sequence shown here is derived from an EMBL/GenBank/DDBJ whole genome shotgun (WGS) entry which is preliminary data.</text>
</comment>
<dbReference type="OrthoDB" id="5432325at2"/>
<sequence>MSYILDALKKSEAERSNTEPGEAGHRVSFASTPGKQRELWPYLLALALMANAAVVAYLVWPEYAPEDEAAVPEHVAPVQSPRPAEETTAEQPTKSAMESTAPSSEAPDQNPPDSDSSPDRTADAPEEEVPSIHDMPRSVQQRVPEMTFNGHVWSSRASSRSVMINNRLLREGARFQGLVIEKITTAGVVFRLDGHVFEIDIVRDWQGGS</sequence>